<dbReference type="Pfam" id="PF00649">
    <property type="entry name" value="Copper-fist"/>
    <property type="match status" value="1"/>
</dbReference>
<dbReference type="OrthoDB" id="5600085at2759"/>
<feature type="region of interest" description="Disordered" evidence="8">
    <location>
        <begin position="56"/>
        <end position="94"/>
    </location>
</feature>
<dbReference type="GO" id="GO:0045944">
    <property type="term" value="P:positive regulation of transcription by RNA polymerase II"/>
    <property type="evidence" value="ECO:0007669"/>
    <property type="project" value="TreeGrafter"/>
</dbReference>
<dbReference type="FunFam" id="3.90.430.10:FF:000001">
    <property type="entry name" value="Copper fist DNA-binding protein"/>
    <property type="match status" value="1"/>
</dbReference>
<feature type="domain" description="Copper-fist" evidence="9">
    <location>
        <begin position="1"/>
        <end position="29"/>
    </location>
</feature>
<dbReference type="SMART" id="SM01090">
    <property type="entry name" value="Copper-fist"/>
    <property type="match status" value="1"/>
</dbReference>
<sequence length="94" mass="10395">ESCIKGHRSSSCQHTDRPLYEIKKKGRPVSQCNKCRELRRTKRMHNKCNCVPGVCTELSSSESNEVGSSSGTSSPEKRAVTPLLLHGRTSLHVS</sequence>
<proteinExistence type="predicted"/>
<evidence type="ECO:0000256" key="6">
    <source>
        <dbReference type="ARBA" id="ARBA00023163"/>
    </source>
</evidence>
<keyword evidence="5" id="KW-0805">Transcription regulation</keyword>
<dbReference type="PANTHER" id="PTHR28088">
    <property type="entry name" value="TRANSCRIPTIONAL ACTIVATOR HAA1-RELATED"/>
    <property type="match status" value="1"/>
</dbReference>
<dbReference type="InterPro" id="IPR051763">
    <property type="entry name" value="Copper_Homeo_Regul"/>
</dbReference>
<keyword evidence="3" id="KW-0862">Zinc</keyword>
<keyword evidence="2" id="KW-0479">Metal-binding</keyword>
<evidence type="ECO:0000256" key="4">
    <source>
        <dbReference type="ARBA" id="ARBA00023008"/>
    </source>
</evidence>
<dbReference type="EMBL" id="KZ110591">
    <property type="protein sequence ID" value="OSX68116.1"/>
    <property type="molecule type" value="Genomic_DNA"/>
</dbReference>
<feature type="compositionally biased region" description="Low complexity" evidence="8">
    <location>
        <begin position="59"/>
        <end position="74"/>
    </location>
</feature>
<keyword evidence="6" id="KW-0804">Transcription</keyword>
<organism evidence="10 11">
    <name type="scientific">Postia placenta MAD-698-R-SB12</name>
    <dbReference type="NCBI Taxonomy" id="670580"/>
    <lineage>
        <taxon>Eukaryota</taxon>
        <taxon>Fungi</taxon>
        <taxon>Dikarya</taxon>
        <taxon>Basidiomycota</taxon>
        <taxon>Agaricomycotina</taxon>
        <taxon>Agaricomycetes</taxon>
        <taxon>Polyporales</taxon>
        <taxon>Adustoporiaceae</taxon>
        <taxon>Rhodonia</taxon>
    </lineage>
</organism>
<dbReference type="GO" id="GO:0006878">
    <property type="term" value="P:intracellular copper ion homeostasis"/>
    <property type="evidence" value="ECO:0007669"/>
    <property type="project" value="TreeGrafter"/>
</dbReference>
<feature type="non-terminal residue" evidence="10">
    <location>
        <position position="1"/>
    </location>
</feature>
<accession>A0A1X6NI50</accession>
<dbReference type="RefSeq" id="XP_024344910.1">
    <property type="nucleotide sequence ID" value="XM_024483918.1"/>
</dbReference>
<evidence type="ECO:0000256" key="3">
    <source>
        <dbReference type="ARBA" id="ARBA00022833"/>
    </source>
</evidence>
<dbReference type="InterPro" id="IPR036395">
    <property type="entry name" value="Cu_fist_DNA-bd_dom_sf"/>
</dbReference>
<evidence type="ECO:0000259" key="9">
    <source>
        <dbReference type="PROSITE" id="PS50073"/>
    </source>
</evidence>
<dbReference type="GeneID" id="36328867"/>
<dbReference type="Proteomes" id="UP000194127">
    <property type="component" value="Unassembled WGS sequence"/>
</dbReference>
<keyword evidence="4" id="KW-0186">Copper</keyword>
<evidence type="ECO:0000256" key="2">
    <source>
        <dbReference type="ARBA" id="ARBA00022723"/>
    </source>
</evidence>
<evidence type="ECO:0000256" key="7">
    <source>
        <dbReference type="ARBA" id="ARBA00023242"/>
    </source>
</evidence>
<dbReference type="PROSITE" id="PS50073">
    <property type="entry name" value="COPPER_FIST_2"/>
    <property type="match status" value="1"/>
</dbReference>
<protein>
    <recommendedName>
        <fullName evidence="9">Copper-fist domain-containing protein</fullName>
    </recommendedName>
</protein>
<name>A0A1X6NI50_9APHY</name>
<evidence type="ECO:0000313" key="10">
    <source>
        <dbReference type="EMBL" id="OSX68116.1"/>
    </source>
</evidence>
<dbReference type="GO" id="GO:0005634">
    <property type="term" value="C:nucleus"/>
    <property type="evidence" value="ECO:0007669"/>
    <property type="project" value="UniProtKB-SubCell"/>
</dbReference>
<dbReference type="SMART" id="SM00412">
    <property type="entry name" value="Cu_FIST"/>
    <property type="match status" value="1"/>
</dbReference>
<reference evidence="10 11" key="1">
    <citation type="submission" date="2017-04" db="EMBL/GenBank/DDBJ databases">
        <title>Genome Sequence of the Model Brown-Rot Fungus Postia placenta SB12.</title>
        <authorList>
            <consortium name="DOE Joint Genome Institute"/>
            <person name="Gaskell J."/>
            <person name="Kersten P."/>
            <person name="Larrondo L.F."/>
            <person name="Canessa P."/>
            <person name="Martinez D."/>
            <person name="Hibbett D."/>
            <person name="Schmoll M."/>
            <person name="Kubicek C.P."/>
            <person name="Martinez A.T."/>
            <person name="Yadav J."/>
            <person name="Master E."/>
            <person name="Magnuson J.K."/>
            <person name="James T."/>
            <person name="Yaver D."/>
            <person name="Berka R."/>
            <person name="Labutti K."/>
            <person name="Lipzen A."/>
            <person name="Aerts A."/>
            <person name="Barry K."/>
            <person name="Henrissat B."/>
            <person name="Blanchette R."/>
            <person name="Grigoriev I."/>
            <person name="Cullen D."/>
        </authorList>
    </citation>
    <scope>NUCLEOTIDE SEQUENCE [LARGE SCALE GENOMIC DNA]</scope>
    <source>
        <strain evidence="10 11">MAD-698-R-SB12</strain>
    </source>
</reference>
<dbReference type="AlphaFoldDB" id="A0A1X6NI50"/>
<dbReference type="GO" id="GO:0006879">
    <property type="term" value="P:intracellular iron ion homeostasis"/>
    <property type="evidence" value="ECO:0007669"/>
    <property type="project" value="TreeGrafter"/>
</dbReference>
<evidence type="ECO:0000313" key="11">
    <source>
        <dbReference type="Proteomes" id="UP000194127"/>
    </source>
</evidence>
<dbReference type="InterPro" id="IPR001083">
    <property type="entry name" value="Cu_fist_DNA-bd_dom"/>
</dbReference>
<dbReference type="STRING" id="670580.A0A1X6NI50"/>
<keyword evidence="11" id="KW-1185">Reference proteome</keyword>
<comment type="subcellular location">
    <subcellularLocation>
        <location evidence="1">Nucleus</location>
    </subcellularLocation>
</comment>
<dbReference type="GO" id="GO:0000981">
    <property type="term" value="F:DNA-binding transcription factor activity, RNA polymerase II-specific"/>
    <property type="evidence" value="ECO:0007669"/>
    <property type="project" value="TreeGrafter"/>
</dbReference>
<gene>
    <name evidence="10" type="ORF">POSPLADRAFT_1130113</name>
</gene>
<dbReference type="GO" id="GO:0000978">
    <property type="term" value="F:RNA polymerase II cis-regulatory region sequence-specific DNA binding"/>
    <property type="evidence" value="ECO:0007669"/>
    <property type="project" value="TreeGrafter"/>
</dbReference>
<dbReference type="Gene3D" id="3.90.430.10">
    <property type="entry name" value="Copper fist DNA-binding domain"/>
    <property type="match status" value="1"/>
</dbReference>
<evidence type="ECO:0000256" key="5">
    <source>
        <dbReference type="ARBA" id="ARBA00023015"/>
    </source>
</evidence>
<dbReference type="GO" id="GO:0005507">
    <property type="term" value="F:copper ion binding"/>
    <property type="evidence" value="ECO:0007669"/>
    <property type="project" value="InterPro"/>
</dbReference>
<dbReference type="PANTHER" id="PTHR28088:SF5">
    <property type="entry name" value="TRANSCRIPTIONAL ACTIVATOR HAA1-RELATED"/>
    <property type="match status" value="1"/>
</dbReference>
<evidence type="ECO:0000256" key="8">
    <source>
        <dbReference type="SAM" id="MobiDB-lite"/>
    </source>
</evidence>
<keyword evidence="7" id="KW-0539">Nucleus</keyword>
<dbReference type="PRINTS" id="PR00617">
    <property type="entry name" value="COPPERFIST"/>
</dbReference>
<evidence type="ECO:0000256" key="1">
    <source>
        <dbReference type="ARBA" id="ARBA00004123"/>
    </source>
</evidence>
<dbReference type="SUPFAM" id="SSF57879">
    <property type="entry name" value="Zinc domain conserved in yeast copper-regulated transcription factors"/>
    <property type="match status" value="1"/>
</dbReference>